<name>A0ABD7EKU6_AERJA</name>
<dbReference type="InterPro" id="IPR051934">
    <property type="entry name" value="Phage_Tail_Fiber_Structural"/>
</dbReference>
<dbReference type="RefSeq" id="WP_215803085.1">
    <property type="nucleotide sequence ID" value="NZ_CP053881.1"/>
</dbReference>
<sequence length="425" mass="45259">MSNFGAILTNAGAAKLANAIALGVPLKLTQMAVGDGNGQPVAPDPAMTAIPGERRRAAINTLFADPLADSQLVAEQIIPEDVGGWWIRCVGLYDDSNTLIAIANVPDTYKPLLTSGAGRTQIIRMVLIVSDTSAVELKIDPSVVLATRKYVDDVMKAHKESRDHPAGTKTEQGLLRLATDTEAPAGVKDDVAVTPKQMMGAINAHYLAAGSQLPTKNIGPIWHDDYASWMVWQEFTANGANYRGYASQLIGSLLLDTQPTPRQGYIKSGVQNLSRATYAALRAWAQHNGLMVAPGVWTAGSIQCADNADGTTFRIYDVRGEFIRPWDDNRGVDVGRAFGSAQGDAIRNITAGFGEAPQSGFCTVFGEYLLPAKGAIRASIKTKVTSVTNGVAAEAVNFDFDASRVVPTATENRPRSSALAAVIKF</sequence>
<accession>A0ABD7EKU6</accession>
<evidence type="ECO:0000259" key="1">
    <source>
        <dbReference type="Pfam" id="PF12571"/>
    </source>
</evidence>
<dbReference type="InterPro" id="IPR022225">
    <property type="entry name" value="Phage_tail_fibre_N"/>
</dbReference>
<reference evidence="2 3" key="1">
    <citation type="journal article" date="2021" name="Front. Microbiol.">
        <title>Prevalence and Genetic Analysis of Chromosomal mcr-3/7 in Aeromonas From U.S. Animal-Derived Samples.</title>
        <authorList>
            <person name="Wang Y."/>
            <person name="Hou N."/>
            <person name="Rasooly R."/>
            <person name="Gu Y."/>
            <person name="He X."/>
        </authorList>
    </citation>
    <scope>NUCLEOTIDE SEQUENCE [LARGE SCALE GENOMIC DNA]</scope>
    <source>
        <strain evidence="2 3">4608</strain>
    </source>
</reference>
<dbReference type="PANTHER" id="PTHR35191">
    <property type="entry name" value="PROPHAGE SIDE TAIL FIBER PROTEIN HOMOLOG STFQ-RELATED"/>
    <property type="match status" value="1"/>
</dbReference>
<dbReference type="Pfam" id="PF12571">
    <property type="entry name" value="Phage_tail_fib"/>
    <property type="match status" value="1"/>
</dbReference>
<organism evidence="2 3">
    <name type="scientific">Aeromonas jandaei</name>
    <dbReference type="NCBI Taxonomy" id="650"/>
    <lineage>
        <taxon>Bacteria</taxon>
        <taxon>Pseudomonadati</taxon>
        <taxon>Pseudomonadota</taxon>
        <taxon>Gammaproteobacteria</taxon>
        <taxon>Aeromonadales</taxon>
        <taxon>Aeromonadaceae</taxon>
        <taxon>Aeromonas</taxon>
    </lineage>
</organism>
<dbReference type="Proteomes" id="UP000679312">
    <property type="component" value="Chromosome"/>
</dbReference>
<dbReference type="EMBL" id="CP053881">
    <property type="protein sequence ID" value="QWL61741.1"/>
    <property type="molecule type" value="Genomic_DNA"/>
</dbReference>
<dbReference type="AlphaFoldDB" id="A0ABD7EKU6"/>
<evidence type="ECO:0000313" key="2">
    <source>
        <dbReference type="EMBL" id="QWL61741.1"/>
    </source>
</evidence>
<dbReference type="SUPFAM" id="SSF88874">
    <property type="entry name" value="Receptor-binding domain of short tail fibre protein gp12"/>
    <property type="match status" value="1"/>
</dbReference>
<gene>
    <name evidence="2" type="ORF">HQ399_05530</name>
</gene>
<protein>
    <submittedName>
        <fullName evidence="2">Phage tail protein</fullName>
    </submittedName>
</protein>
<dbReference type="PANTHER" id="PTHR35191:SF1">
    <property type="entry name" value="PROPHAGE SIDE TAIL FIBER PROTEIN HOMOLOG STFQ-RELATED"/>
    <property type="match status" value="1"/>
</dbReference>
<feature type="domain" description="Phage tail fibre protein N-terminal" evidence="1">
    <location>
        <begin position="1"/>
        <end position="149"/>
    </location>
</feature>
<evidence type="ECO:0000313" key="3">
    <source>
        <dbReference type="Proteomes" id="UP000679312"/>
    </source>
</evidence>
<proteinExistence type="predicted"/>